<feature type="transmembrane region" description="Helical" evidence="1">
    <location>
        <begin position="327"/>
        <end position="349"/>
    </location>
</feature>
<name>A0ABV8CDJ1_9GAMM</name>
<sequence length="414" mass="47082">MQLENLNLLELNILLGHLRLGAGHLASLLDKNQYRMLLDLSSLNREQNFKIRSNRAEKSGNIALGLNTVITSVFGAWMGFSGFAGLHLNSISMLIAITGLALFSSIVVGFLSFKLTAQNTKSAIHNQKIYNLQINVIELIIARKKEELSSHIKYLNNALHYIQEHSGISKDPDLNLAFESGEDFSVWKEKLTAAISQKTHALYRQCIYRFYCIRLHKIIDNIDNAIYYFLVTMPEEELKKEEAQQLFSQRSIKDDTNLLSTLLTTPTSPTLTHSKSWFRKNMLPLLAGLIPTFFGSFASMFVFLSGGPNIAREMGMEALEQTIRSPGYRLVEFSIAIILTLYYAASFIYSNYKMYLREQEVEKAKKVIIQCEQELFDVDKKIHLLVKLKSQVTRIINIYTATESIAECLVENNV</sequence>
<comment type="caution">
    <text evidence="2">The sequence shown here is derived from an EMBL/GenBank/DDBJ whole genome shotgun (WGS) entry which is preliminary data.</text>
</comment>
<keyword evidence="1" id="KW-0812">Transmembrane</keyword>
<protein>
    <submittedName>
        <fullName evidence="2">Uncharacterized protein</fullName>
    </submittedName>
</protein>
<feature type="transmembrane region" description="Helical" evidence="1">
    <location>
        <begin position="91"/>
        <end position="113"/>
    </location>
</feature>
<accession>A0ABV8CDJ1</accession>
<evidence type="ECO:0000256" key="1">
    <source>
        <dbReference type="SAM" id="Phobius"/>
    </source>
</evidence>
<feature type="transmembrane region" description="Helical" evidence="1">
    <location>
        <begin position="283"/>
        <end position="307"/>
    </location>
</feature>
<proteinExistence type="predicted"/>
<keyword evidence="1" id="KW-1133">Transmembrane helix</keyword>
<keyword evidence="1" id="KW-0472">Membrane</keyword>
<dbReference type="Proteomes" id="UP001595758">
    <property type="component" value="Unassembled WGS sequence"/>
</dbReference>
<evidence type="ECO:0000313" key="2">
    <source>
        <dbReference type="EMBL" id="MFC3908017.1"/>
    </source>
</evidence>
<reference evidence="3" key="1">
    <citation type="journal article" date="2019" name="Int. J. Syst. Evol. Microbiol.">
        <title>The Global Catalogue of Microorganisms (GCM) 10K type strain sequencing project: providing services to taxonomists for standard genome sequencing and annotation.</title>
        <authorList>
            <consortium name="The Broad Institute Genomics Platform"/>
            <consortium name="The Broad Institute Genome Sequencing Center for Infectious Disease"/>
            <person name="Wu L."/>
            <person name="Ma J."/>
        </authorList>
    </citation>
    <scope>NUCLEOTIDE SEQUENCE [LARGE SCALE GENOMIC DNA]</scope>
    <source>
        <strain evidence="3">CCUG 59858</strain>
    </source>
</reference>
<feature type="transmembrane region" description="Helical" evidence="1">
    <location>
        <begin position="62"/>
        <end position="85"/>
    </location>
</feature>
<dbReference type="RefSeq" id="WP_382340922.1">
    <property type="nucleotide sequence ID" value="NZ_JBHSAB010000002.1"/>
</dbReference>
<dbReference type="EMBL" id="JBHSAB010000002">
    <property type="protein sequence ID" value="MFC3908017.1"/>
    <property type="molecule type" value="Genomic_DNA"/>
</dbReference>
<gene>
    <name evidence="2" type="ORF">ACFORL_02830</name>
</gene>
<keyword evidence="3" id="KW-1185">Reference proteome</keyword>
<evidence type="ECO:0000313" key="3">
    <source>
        <dbReference type="Proteomes" id="UP001595758"/>
    </source>
</evidence>
<organism evidence="2 3">
    <name type="scientific">Legionella dresdenensis</name>
    <dbReference type="NCBI Taxonomy" id="450200"/>
    <lineage>
        <taxon>Bacteria</taxon>
        <taxon>Pseudomonadati</taxon>
        <taxon>Pseudomonadota</taxon>
        <taxon>Gammaproteobacteria</taxon>
        <taxon>Legionellales</taxon>
        <taxon>Legionellaceae</taxon>
        <taxon>Legionella</taxon>
    </lineage>
</organism>